<dbReference type="EMBL" id="JACJIA010000012">
    <property type="protein sequence ID" value="MBA8955547.1"/>
    <property type="molecule type" value="Genomic_DNA"/>
</dbReference>
<sequence length="135" mass="14752">MTQSPSGDGSGLRMARLFDAVDPDGSPAVQRPRVPEEFREAVLRYLDEAPIVLAARSYDEDVLDPERAPRVPLTFHTDGAWIWPGAVSYYLSAHGVPPEPELVNHIGRNAFRLPEVGEDARRAAVAAITSSPDFS</sequence>
<name>A0A7W3LWI2_ACTNM</name>
<accession>A0A7W3LWI2</accession>
<proteinExistence type="predicted"/>
<evidence type="ECO:0000313" key="1">
    <source>
        <dbReference type="EMBL" id="MBA8955547.1"/>
    </source>
</evidence>
<reference evidence="1 2" key="1">
    <citation type="submission" date="2020-08" db="EMBL/GenBank/DDBJ databases">
        <title>Genomic Encyclopedia of Type Strains, Phase IV (KMG-IV): sequencing the most valuable type-strain genomes for metagenomic binning, comparative biology and taxonomic classification.</title>
        <authorList>
            <person name="Goeker M."/>
        </authorList>
    </citation>
    <scope>NUCLEOTIDE SEQUENCE [LARGE SCALE GENOMIC DNA]</scope>
    <source>
        <strain evidence="1 2">DSM 44197</strain>
    </source>
</reference>
<dbReference type="Proteomes" id="UP000572680">
    <property type="component" value="Unassembled WGS sequence"/>
</dbReference>
<gene>
    <name evidence="1" type="ORF">HNR61_007223</name>
</gene>
<dbReference type="AlphaFoldDB" id="A0A7W3LWI2"/>
<protein>
    <submittedName>
        <fullName evidence="1">Uncharacterized protein</fullName>
    </submittedName>
</protein>
<organism evidence="1 2">
    <name type="scientific">Actinomadura namibiensis</name>
    <dbReference type="NCBI Taxonomy" id="182080"/>
    <lineage>
        <taxon>Bacteria</taxon>
        <taxon>Bacillati</taxon>
        <taxon>Actinomycetota</taxon>
        <taxon>Actinomycetes</taxon>
        <taxon>Streptosporangiales</taxon>
        <taxon>Thermomonosporaceae</taxon>
        <taxon>Actinomadura</taxon>
    </lineage>
</organism>
<evidence type="ECO:0000313" key="2">
    <source>
        <dbReference type="Proteomes" id="UP000572680"/>
    </source>
</evidence>
<dbReference type="RefSeq" id="WP_182847540.1">
    <property type="nucleotide sequence ID" value="NZ_BAAALP010000028.1"/>
</dbReference>
<keyword evidence="2" id="KW-1185">Reference proteome</keyword>
<comment type="caution">
    <text evidence="1">The sequence shown here is derived from an EMBL/GenBank/DDBJ whole genome shotgun (WGS) entry which is preliminary data.</text>
</comment>